<accession>X0RWA6</accession>
<name>X0RWA6_9ZZZZ</name>
<reference evidence="1" key="1">
    <citation type="journal article" date="2014" name="Front. Microbiol.">
        <title>High frequency of phylogenetically diverse reductive dehalogenase-homologous genes in deep subseafloor sedimentary metagenomes.</title>
        <authorList>
            <person name="Kawai M."/>
            <person name="Futagami T."/>
            <person name="Toyoda A."/>
            <person name="Takaki Y."/>
            <person name="Nishi S."/>
            <person name="Hori S."/>
            <person name="Arai W."/>
            <person name="Tsubouchi T."/>
            <person name="Morono Y."/>
            <person name="Uchiyama I."/>
            <person name="Ito T."/>
            <person name="Fujiyama A."/>
            <person name="Inagaki F."/>
            <person name="Takami H."/>
        </authorList>
    </citation>
    <scope>NUCLEOTIDE SEQUENCE</scope>
    <source>
        <strain evidence="1">Expedition CK06-06</strain>
    </source>
</reference>
<gene>
    <name evidence="1" type="ORF">S01H1_10621</name>
</gene>
<proteinExistence type="predicted"/>
<comment type="caution">
    <text evidence="1">The sequence shown here is derived from an EMBL/GenBank/DDBJ whole genome shotgun (WGS) entry which is preliminary data.</text>
</comment>
<sequence>MKDPVYLWGCIAAVFLGLMQHTCDQDAHADTYFVLTDTRAFASPDTRTLVQCEYKVVVNGEERLYLDGLRWDVTDVELGDSLEVSLRGLFEGYLGWGEYVAAPGNPYVASPAIDPSGDGIWGGMDLLYLRRDGIRTNLLWLRRLWQRRLNDRGVWE</sequence>
<dbReference type="AlphaFoldDB" id="X0RWA6"/>
<evidence type="ECO:0000313" key="1">
    <source>
        <dbReference type="EMBL" id="GAF73104.1"/>
    </source>
</evidence>
<dbReference type="EMBL" id="BARS01005419">
    <property type="protein sequence ID" value="GAF73104.1"/>
    <property type="molecule type" value="Genomic_DNA"/>
</dbReference>
<protein>
    <submittedName>
        <fullName evidence="1">Uncharacterized protein</fullName>
    </submittedName>
</protein>
<organism evidence="1">
    <name type="scientific">marine sediment metagenome</name>
    <dbReference type="NCBI Taxonomy" id="412755"/>
    <lineage>
        <taxon>unclassified sequences</taxon>
        <taxon>metagenomes</taxon>
        <taxon>ecological metagenomes</taxon>
    </lineage>
</organism>